<keyword evidence="2" id="KW-1185">Reference proteome</keyword>
<dbReference type="EMBL" id="JANUCP010000001">
    <property type="protein sequence ID" value="MCS3918430.1"/>
    <property type="molecule type" value="Genomic_DNA"/>
</dbReference>
<comment type="caution">
    <text evidence="1">The sequence shown here is derived from an EMBL/GenBank/DDBJ whole genome shotgun (WGS) entry which is preliminary data.</text>
</comment>
<evidence type="ECO:0000313" key="1">
    <source>
        <dbReference type="EMBL" id="MCS3918430.1"/>
    </source>
</evidence>
<organism evidence="1 2">
    <name type="scientific">Candidatus Fervidibacter sacchari</name>
    <dbReference type="NCBI Taxonomy" id="1448929"/>
    <lineage>
        <taxon>Bacteria</taxon>
        <taxon>Candidatus Fervidibacterota</taxon>
        <taxon>Candidatus Fervidibacter</taxon>
    </lineage>
</organism>
<name>A0ABT2END7_9BACT</name>
<dbReference type="RefSeq" id="WP_259094200.1">
    <property type="nucleotide sequence ID" value="NZ_CP130454.1"/>
</dbReference>
<dbReference type="Proteomes" id="UP001204798">
    <property type="component" value="Unassembled WGS sequence"/>
</dbReference>
<accession>A0ABT2END7</accession>
<gene>
    <name evidence="1" type="ORF">M2350_000827</name>
</gene>
<reference evidence="1 2" key="1">
    <citation type="submission" date="2022-08" db="EMBL/GenBank/DDBJ databases">
        <title>Bacterial and archaeal communities from various locations to study Microbial Dark Matter (Phase II).</title>
        <authorList>
            <person name="Stepanauskas R."/>
        </authorList>
    </citation>
    <scope>NUCLEOTIDE SEQUENCE [LARGE SCALE GENOMIC DNA]</scope>
    <source>
        <strain evidence="1 2">PD1</strain>
    </source>
</reference>
<evidence type="ECO:0000313" key="2">
    <source>
        <dbReference type="Proteomes" id="UP001204798"/>
    </source>
</evidence>
<protein>
    <submittedName>
        <fullName evidence="1">Uncharacterized protein</fullName>
    </submittedName>
</protein>
<proteinExistence type="predicted"/>
<sequence>MLRLRWRQRPKWRLVRWQSGWALLIALPSLAHQIRCSHTVKGVRVDGEFCVLTTRQSETCWRPEKQLVGRWWVSLPLPSNWRPSGSPQTIRLQGRNFLLLPVQPLRNLFRQ</sequence>